<keyword evidence="3" id="KW-0862">Zinc</keyword>
<dbReference type="EMBL" id="CAJVSB020000590">
    <property type="protein sequence ID" value="CAH2056832.1"/>
    <property type="molecule type" value="Genomic_DNA"/>
</dbReference>
<dbReference type="AlphaFoldDB" id="A0AAU9S658"/>
<dbReference type="GO" id="GO:0140096">
    <property type="term" value="F:catalytic activity, acting on a protein"/>
    <property type="evidence" value="ECO:0007669"/>
    <property type="project" value="UniProtKB-ARBA"/>
</dbReference>
<keyword evidence="1" id="KW-0479">Metal-binding</keyword>
<dbReference type="InterPro" id="IPR001841">
    <property type="entry name" value="Znf_RING"/>
</dbReference>
<dbReference type="PROSITE" id="PS50089">
    <property type="entry name" value="ZF_RING_2"/>
    <property type="match status" value="1"/>
</dbReference>
<evidence type="ECO:0000259" key="5">
    <source>
        <dbReference type="PROSITE" id="PS50089"/>
    </source>
</evidence>
<dbReference type="PROSITE" id="PS00518">
    <property type="entry name" value="ZF_RING_1"/>
    <property type="match status" value="1"/>
</dbReference>
<dbReference type="Pfam" id="PF13445">
    <property type="entry name" value="zf-RING_UBOX"/>
    <property type="match status" value="1"/>
</dbReference>
<feature type="domain" description="RING-type" evidence="5">
    <location>
        <begin position="45"/>
        <end position="100"/>
    </location>
</feature>
<gene>
    <name evidence="6" type="ORF">TAV2_LOCUS12024</name>
</gene>
<evidence type="ECO:0000313" key="7">
    <source>
        <dbReference type="Proteomes" id="UP000836841"/>
    </source>
</evidence>
<dbReference type="PANTHER" id="PTHR46616:SF2">
    <property type="entry name" value="OS03G0211100 PROTEIN"/>
    <property type="match status" value="1"/>
</dbReference>
<dbReference type="GO" id="GO:0008270">
    <property type="term" value="F:zinc ion binding"/>
    <property type="evidence" value="ECO:0007669"/>
    <property type="project" value="UniProtKB-KW"/>
</dbReference>
<dbReference type="InterPro" id="IPR027370">
    <property type="entry name" value="Znf-RING_euk"/>
</dbReference>
<dbReference type="PANTHER" id="PTHR46616">
    <property type="entry name" value="UBIQUITIN-PROTEIN LIGASE"/>
    <property type="match status" value="1"/>
</dbReference>
<evidence type="ECO:0000256" key="2">
    <source>
        <dbReference type="ARBA" id="ARBA00022771"/>
    </source>
</evidence>
<organism evidence="6 7">
    <name type="scientific">Thlaspi arvense</name>
    <name type="common">Field penny-cress</name>
    <dbReference type="NCBI Taxonomy" id="13288"/>
    <lineage>
        <taxon>Eukaryota</taxon>
        <taxon>Viridiplantae</taxon>
        <taxon>Streptophyta</taxon>
        <taxon>Embryophyta</taxon>
        <taxon>Tracheophyta</taxon>
        <taxon>Spermatophyta</taxon>
        <taxon>Magnoliopsida</taxon>
        <taxon>eudicotyledons</taxon>
        <taxon>Gunneridae</taxon>
        <taxon>Pentapetalae</taxon>
        <taxon>rosids</taxon>
        <taxon>malvids</taxon>
        <taxon>Brassicales</taxon>
        <taxon>Brassicaceae</taxon>
        <taxon>Thlaspideae</taxon>
        <taxon>Thlaspi</taxon>
    </lineage>
</organism>
<evidence type="ECO:0000313" key="6">
    <source>
        <dbReference type="EMBL" id="CAH2056832.1"/>
    </source>
</evidence>
<sequence>MWASFPNATPSLGWKKNHDEFIQVCSEYSDDETSSNVNAEDGLECPICWESFNIVENIPYVLWCGHTLCKNCILSLSRALLRFTGIQIHIPFFIFCPWCHLLTPRLVYKGQLKFPSKNFFLLWMIESLNENRMKSLDSVFSPRSPSTLGNQAINNSLIWA</sequence>
<accession>A0AAU9S658</accession>
<proteinExistence type="predicted"/>
<evidence type="ECO:0000256" key="1">
    <source>
        <dbReference type="ARBA" id="ARBA00022723"/>
    </source>
</evidence>
<comment type="caution">
    <text evidence="6">The sequence shown here is derived from an EMBL/GenBank/DDBJ whole genome shotgun (WGS) entry which is preliminary data.</text>
</comment>
<keyword evidence="7" id="KW-1185">Reference proteome</keyword>
<dbReference type="Gene3D" id="3.30.40.10">
    <property type="entry name" value="Zinc/RING finger domain, C3HC4 (zinc finger)"/>
    <property type="match status" value="1"/>
</dbReference>
<dbReference type="SUPFAM" id="SSF57850">
    <property type="entry name" value="RING/U-box"/>
    <property type="match status" value="1"/>
</dbReference>
<name>A0AAU9S658_THLAR</name>
<reference evidence="6 7" key="1">
    <citation type="submission" date="2022-03" db="EMBL/GenBank/DDBJ databases">
        <authorList>
            <person name="Nunn A."/>
            <person name="Chopra R."/>
            <person name="Nunn A."/>
            <person name="Contreras Garrido A."/>
        </authorList>
    </citation>
    <scope>NUCLEOTIDE SEQUENCE [LARGE SCALE GENOMIC DNA]</scope>
</reference>
<dbReference type="InterPro" id="IPR013083">
    <property type="entry name" value="Znf_RING/FYVE/PHD"/>
</dbReference>
<evidence type="ECO:0000256" key="4">
    <source>
        <dbReference type="PROSITE-ProRule" id="PRU00175"/>
    </source>
</evidence>
<dbReference type="Proteomes" id="UP000836841">
    <property type="component" value="Unassembled WGS sequence"/>
</dbReference>
<keyword evidence="2 4" id="KW-0863">Zinc-finger</keyword>
<dbReference type="InterPro" id="IPR017907">
    <property type="entry name" value="Znf_RING_CS"/>
</dbReference>
<evidence type="ECO:0000256" key="3">
    <source>
        <dbReference type="ARBA" id="ARBA00022833"/>
    </source>
</evidence>
<protein>
    <recommendedName>
        <fullName evidence="5">RING-type domain-containing protein</fullName>
    </recommendedName>
</protein>